<dbReference type="Pfam" id="PF02515">
    <property type="entry name" value="CoA_transf_3"/>
    <property type="match status" value="1"/>
</dbReference>
<dbReference type="STRING" id="292462.AWC05_20715"/>
<dbReference type="Gene3D" id="3.30.1540.10">
    <property type="entry name" value="formyl-coa transferase, domain 3"/>
    <property type="match status" value="1"/>
</dbReference>
<dbReference type="InterPro" id="IPR044855">
    <property type="entry name" value="CoA-Trfase_III_dom3_sf"/>
</dbReference>
<dbReference type="GO" id="GO:0008410">
    <property type="term" value="F:CoA-transferase activity"/>
    <property type="evidence" value="ECO:0007669"/>
    <property type="project" value="TreeGrafter"/>
</dbReference>
<evidence type="ECO:0000256" key="1">
    <source>
        <dbReference type="ARBA" id="ARBA00022679"/>
    </source>
</evidence>
<dbReference type="PANTHER" id="PTHR48207:SF3">
    <property type="entry name" value="SUCCINATE--HYDROXYMETHYLGLUTARATE COA-TRANSFERASE"/>
    <property type="match status" value="1"/>
</dbReference>
<dbReference type="PANTHER" id="PTHR48207">
    <property type="entry name" value="SUCCINATE--HYDROXYMETHYLGLUTARATE COA-TRANSFERASE"/>
    <property type="match status" value="1"/>
</dbReference>
<dbReference type="EMBL" id="LQOV01000014">
    <property type="protein sequence ID" value="ORV53164.1"/>
    <property type="molecule type" value="Genomic_DNA"/>
</dbReference>
<keyword evidence="1 2" id="KW-0808">Transferase</keyword>
<dbReference type="Proteomes" id="UP000193010">
    <property type="component" value="Unassembled WGS sequence"/>
</dbReference>
<comment type="caution">
    <text evidence="2">The sequence shown here is derived from an EMBL/GenBank/DDBJ whole genome shotgun (WGS) entry which is preliminary data.</text>
</comment>
<reference evidence="2 3" key="1">
    <citation type="submission" date="2016-01" db="EMBL/GenBank/DDBJ databases">
        <title>The new phylogeny of the genus Mycobacterium.</title>
        <authorList>
            <person name="Tarcisio F."/>
            <person name="Conor M."/>
            <person name="Antonella G."/>
            <person name="Elisabetta G."/>
            <person name="Giulia F.S."/>
            <person name="Sara T."/>
            <person name="Anna F."/>
            <person name="Clotilde B."/>
            <person name="Roberto B."/>
            <person name="Veronica D.S."/>
            <person name="Fabio R."/>
            <person name="Monica P."/>
            <person name="Olivier J."/>
            <person name="Enrico T."/>
            <person name="Nicola S."/>
        </authorList>
    </citation>
    <scope>NUCLEOTIDE SEQUENCE [LARGE SCALE GENOMIC DNA]</scope>
    <source>
        <strain evidence="2 3">DSM 44852</strain>
    </source>
</reference>
<dbReference type="InterPro" id="IPR050483">
    <property type="entry name" value="CoA-transferase_III_domain"/>
</dbReference>
<dbReference type="AlphaFoldDB" id="A0A1X1U8K8"/>
<proteinExistence type="predicted"/>
<dbReference type="SUPFAM" id="SSF89796">
    <property type="entry name" value="CoA-transferase family III (CaiB/BaiF)"/>
    <property type="match status" value="1"/>
</dbReference>
<evidence type="ECO:0000313" key="2">
    <source>
        <dbReference type="EMBL" id="ORV53164.1"/>
    </source>
</evidence>
<gene>
    <name evidence="2" type="ORF">AWC05_20715</name>
</gene>
<dbReference type="Gene3D" id="3.40.50.10540">
    <property type="entry name" value="Crotonobetainyl-coa:carnitine coa-transferase, domain 1"/>
    <property type="match status" value="1"/>
</dbReference>
<organism evidence="2 3">
    <name type="scientific">Mycobacterium florentinum</name>
    <dbReference type="NCBI Taxonomy" id="292462"/>
    <lineage>
        <taxon>Bacteria</taxon>
        <taxon>Bacillati</taxon>
        <taxon>Actinomycetota</taxon>
        <taxon>Actinomycetes</taxon>
        <taxon>Mycobacteriales</taxon>
        <taxon>Mycobacteriaceae</taxon>
        <taxon>Mycobacterium</taxon>
        <taxon>Mycobacterium simiae complex</taxon>
    </lineage>
</organism>
<name>A0A1X1U8K8_MYCFL</name>
<dbReference type="InterPro" id="IPR003673">
    <property type="entry name" value="CoA-Trfase_fam_III"/>
</dbReference>
<evidence type="ECO:0000313" key="3">
    <source>
        <dbReference type="Proteomes" id="UP000193010"/>
    </source>
</evidence>
<protein>
    <submittedName>
        <fullName evidence="2">Formyl-CoA transferase</fullName>
    </submittedName>
</protein>
<dbReference type="RefSeq" id="WP_085222097.1">
    <property type="nucleotide sequence ID" value="NZ_AP022576.1"/>
</dbReference>
<keyword evidence="3" id="KW-1185">Reference proteome</keyword>
<dbReference type="InterPro" id="IPR023606">
    <property type="entry name" value="CoA-Trfase_III_dom_1_sf"/>
</dbReference>
<accession>A0A1X1U8K8</accession>
<dbReference type="OrthoDB" id="9797653at2"/>
<sequence length="395" mass="41735">MPLQGCYRNLRVLDVSENIAGPLATMILADLGADVIKVERAGRGDATRWLPPRLGDTSTVFATVNRNKRSVALDLSTPLGRAGLVDIARGCDVVVESFRPGVAEKLGLGFDDVKAVRPDVIYCSISAFGRGALGHDRPGYDALVQAFSGIMSLTGSPEGPPARTAPSVVDISTGMWAAMSIMAAMADHPAGSGPMRLDATLVDSALFMMCHQIVGLLGADYHPQRLGSAAPSAVPYREFATSDGSIMVAAATDALFDKLCTAIGADDLRGDARFATAEQRVESREALDAELQAIFRAEPSQHWLSAVGSAGVPVSAVQTLEAAVGDPLTRERRLITTTDADAVPTLRLPLDQHRAFPLRPPPALGQHTEEVLREIGYTADEAHTLATTHIPQVAG</sequence>